<sequence>MLIASKEMSRIIDLKEKLKSEFDMKDLGNAKMILGMEIVRIRKENSLCLKQTNYLNKLVDRFAMRNCKPANT</sequence>
<dbReference type="Proteomes" id="UP001168877">
    <property type="component" value="Unassembled WGS sequence"/>
</dbReference>
<reference evidence="2" key="1">
    <citation type="journal article" date="2022" name="Plant J.">
        <title>Strategies of tolerance reflected in two North American maple genomes.</title>
        <authorList>
            <person name="McEvoy S.L."/>
            <person name="Sezen U.U."/>
            <person name="Trouern-Trend A."/>
            <person name="McMahon S.M."/>
            <person name="Schaberg P.G."/>
            <person name="Yang J."/>
            <person name="Wegrzyn J.L."/>
            <person name="Swenson N.G."/>
        </authorList>
    </citation>
    <scope>NUCLEOTIDE SEQUENCE</scope>
    <source>
        <strain evidence="2">NS2018</strain>
    </source>
</reference>
<keyword evidence="3" id="KW-1185">Reference proteome</keyword>
<comment type="caution">
    <text evidence="2">The sequence shown here is derived from an EMBL/GenBank/DDBJ whole genome shotgun (WGS) entry which is preliminary data.</text>
</comment>
<name>A0AA39W8D2_ACESA</name>
<organism evidence="2 3">
    <name type="scientific">Acer saccharum</name>
    <name type="common">Sugar maple</name>
    <dbReference type="NCBI Taxonomy" id="4024"/>
    <lineage>
        <taxon>Eukaryota</taxon>
        <taxon>Viridiplantae</taxon>
        <taxon>Streptophyta</taxon>
        <taxon>Embryophyta</taxon>
        <taxon>Tracheophyta</taxon>
        <taxon>Spermatophyta</taxon>
        <taxon>Magnoliopsida</taxon>
        <taxon>eudicotyledons</taxon>
        <taxon>Gunneridae</taxon>
        <taxon>Pentapetalae</taxon>
        <taxon>rosids</taxon>
        <taxon>malvids</taxon>
        <taxon>Sapindales</taxon>
        <taxon>Sapindaceae</taxon>
        <taxon>Hippocastanoideae</taxon>
        <taxon>Acereae</taxon>
        <taxon>Acer</taxon>
    </lineage>
</organism>
<accession>A0AA39W8D2</accession>
<proteinExistence type="predicted"/>
<evidence type="ECO:0000313" key="2">
    <source>
        <dbReference type="EMBL" id="KAK0606790.1"/>
    </source>
</evidence>
<dbReference type="InterPro" id="IPR013103">
    <property type="entry name" value="RVT_2"/>
</dbReference>
<dbReference type="EMBL" id="JAUESC010000001">
    <property type="protein sequence ID" value="KAK0606790.1"/>
    <property type="molecule type" value="Genomic_DNA"/>
</dbReference>
<reference evidence="2" key="2">
    <citation type="submission" date="2023-06" db="EMBL/GenBank/DDBJ databases">
        <authorList>
            <person name="Swenson N.G."/>
            <person name="Wegrzyn J.L."/>
            <person name="Mcevoy S.L."/>
        </authorList>
    </citation>
    <scope>NUCLEOTIDE SEQUENCE</scope>
    <source>
        <strain evidence="2">NS2018</strain>
        <tissue evidence="2">Leaf</tissue>
    </source>
</reference>
<feature type="domain" description="Reverse transcriptase Ty1/copia-type" evidence="1">
    <location>
        <begin position="1"/>
        <end position="71"/>
    </location>
</feature>
<dbReference type="AlphaFoldDB" id="A0AA39W8D2"/>
<dbReference type="Pfam" id="PF07727">
    <property type="entry name" value="RVT_2"/>
    <property type="match status" value="1"/>
</dbReference>
<protein>
    <recommendedName>
        <fullName evidence="1">Reverse transcriptase Ty1/copia-type domain-containing protein</fullName>
    </recommendedName>
</protein>
<evidence type="ECO:0000313" key="3">
    <source>
        <dbReference type="Proteomes" id="UP001168877"/>
    </source>
</evidence>
<gene>
    <name evidence="2" type="ORF">LWI29_004429</name>
</gene>
<evidence type="ECO:0000259" key="1">
    <source>
        <dbReference type="Pfam" id="PF07727"/>
    </source>
</evidence>